<dbReference type="KEGG" id="cfi:Celf_1327"/>
<dbReference type="InterPro" id="IPR002645">
    <property type="entry name" value="STAS_dom"/>
</dbReference>
<proteinExistence type="predicted"/>
<organism evidence="2 3">
    <name type="scientific">Cellulomonas fimi (strain ATCC 484 / DSM 20113 / JCM 1341 / CCUG 24087 / LMG 16345 / NBRC 15513 / NCIMB 8980 / NCTC 7547 / NRS-133)</name>
    <dbReference type="NCBI Taxonomy" id="590998"/>
    <lineage>
        <taxon>Bacteria</taxon>
        <taxon>Bacillati</taxon>
        <taxon>Actinomycetota</taxon>
        <taxon>Actinomycetes</taxon>
        <taxon>Micrococcales</taxon>
        <taxon>Cellulomonadaceae</taxon>
        <taxon>Cellulomonas</taxon>
    </lineage>
</organism>
<dbReference type="InterPro" id="IPR036513">
    <property type="entry name" value="STAS_dom_sf"/>
</dbReference>
<protein>
    <submittedName>
        <fullName evidence="2">Anti-anti-sigma factor</fullName>
    </submittedName>
</protein>
<dbReference type="Proteomes" id="UP000008460">
    <property type="component" value="Chromosome"/>
</dbReference>
<evidence type="ECO:0000313" key="3">
    <source>
        <dbReference type="Proteomes" id="UP000008460"/>
    </source>
</evidence>
<dbReference type="InterPro" id="IPR058548">
    <property type="entry name" value="MlaB-like_STAS"/>
</dbReference>
<dbReference type="SUPFAM" id="SSF52091">
    <property type="entry name" value="SpoIIaa-like"/>
    <property type="match status" value="1"/>
</dbReference>
<feature type="domain" description="STAS" evidence="1">
    <location>
        <begin position="3"/>
        <end position="106"/>
    </location>
</feature>
<reference evidence="2 3" key="1">
    <citation type="submission" date="2011-04" db="EMBL/GenBank/DDBJ databases">
        <title>Complete sequence of Cellulomonas fimi ATCC 484.</title>
        <authorList>
            <consortium name="US DOE Joint Genome Institute"/>
            <person name="Lucas S."/>
            <person name="Han J."/>
            <person name="Lapidus A."/>
            <person name="Cheng J.-F."/>
            <person name="Goodwin L."/>
            <person name="Pitluck S."/>
            <person name="Peters L."/>
            <person name="Chertkov O."/>
            <person name="Detter J.C."/>
            <person name="Han C."/>
            <person name="Tapia R."/>
            <person name="Land M."/>
            <person name="Hauser L."/>
            <person name="Kyrpides N."/>
            <person name="Ivanova N."/>
            <person name="Ovchinnikova G."/>
            <person name="Pagani I."/>
            <person name="Mead D."/>
            <person name="Brumm P."/>
            <person name="Woyke T."/>
        </authorList>
    </citation>
    <scope>NUCLEOTIDE SEQUENCE [LARGE SCALE GENOMIC DNA]</scope>
    <source>
        <strain evidence="3">ATCC 484 / DSM 20113 / JCM 1341 / NBRC 15513 / NCIMB 8980 / NCTC 7547</strain>
    </source>
</reference>
<name>F4H4Y2_CELFA</name>
<dbReference type="Gene3D" id="3.30.750.24">
    <property type="entry name" value="STAS domain"/>
    <property type="match status" value="1"/>
</dbReference>
<dbReference type="PROSITE" id="PS50801">
    <property type="entry name" value="STAS"/>
    <property type="match status" value="1"/>
</dbReference>
<dbReference type="RefSeq" id="WP_013770488.1">
    <property type="nucleotide sequence ID" value="NC_015514.1"/>
</dbReference>
<dbReference type="EMBL" id="CP002666">
    <property type="protein sequence ID" value="AEE45462.1"/>
    <property type="molecule type" value="Genomic_DNA"/>
</dbReference>
<dbReference type="eggNOG" id="COG1366">
    <property type="taxonomic scope" value="Bacteria"/>
</dbReference>
<dbReference type="AlphaFoldDB" id="F4H4Y2"/>
<sequence length="106" mass="10973">MSGSIAVTSGDGTLRVTLHGAVDLGVRESAAPVWAALASGSGAVVVDCRDVTFLDSTGLTVLVRLVRDATESGRAVRWDGASQAVTDLLEMTGVDTWMRVRGVEGI</sequence>
<evidence type="ECO:0000259" key="1">
    <source>
        <dbReference type="PROSITE" id="PS50801"/>
    </source>
</evidence>
<dbReference type="HOGENOM" id="CLU_2218343_0_0_11"/>
<accession>F4H4Y2</accession>
<keyword evidence="3" id="KW-1185">Reference proteome</keyword>
<gene>
    <name evidence="2" type="ordered locus">Celf_1327</name>
</gene>
<dbReference type="Pfam" id="PF13466">
    <property type="entry name" value="STAS_2"/>
    <property type="match status" value="1"/>
</dbReference>
<dbReference type="CDD" id="cd07043">
    <property type="entry name" value="STAS_anti-anti-sigma_factors"/>
    <property type="match status" value="1"/>
</dbReference>
<dbReference type="STRING" id="590998.Celf_1327"/>
<evidence type="ECO:0000313" key="2">
    <source>
        <dbReference type="EMBL" id="AEE45462.1"/>
    </source>
</evidence>